<dbReference type="GO" id="GO:0016787">
    <property type="term" value="F:hydrolase activity"/>
    <property type="evidence" value="ECO:0007669"/>
    <property type="project" value="UniProtKB-KW"/>
</dbReference>
<organism evidence="2 3">
    <name type="scientific">Myriangium duriaei CBS 260.36</name>
    <dbReference type="NCBI Taxonomy" id="1168546"/>
    <lineage>
        <taxon>Eukaryota</taxon>
        <taxon>Fungi</taxon>
        <taxon>Dikarya</taxon>
        <taxon>Ascomycota</taxon>
        <taxon>Pezizomycotina</taxon>
        <taxon>Dothideomycetes</taxon>
        <taxon>Dothideomycetidae</taxon>
        <taxon>Myriangiales</taxon>
        <taxon>Myriangiaceae</taxon>
        <taxon>Myriangium</taxon>
    </lineage>
</organism>
<protein>
    <submittedName>
        <fullName evidence="2">Dienelactone hydrolase family protein</fullName>
    </submittedName>
</protein>
<name>A0A9P4IX90_9PEZI</name>
<keyword evidence="2" id="KW-0378">Hydrolase</keyword>
<dbReference type="InterPro" id="IPR002925">
    <property type="entry name" value="Dienelactn_hydro"/>
</dbReference>
<evidence type="ECO:0000313" key="3">
    <source>
        <dbReference type="Proteomes" id="UP000799439"/>
    </source>
</evidence>
<dbReference type="OrthoDB" id="10019231at2759"/>
<keyword evidence="3" id="KW-1185">Reference proteome</keyword>
<dbReference type="Gene3D" id="3.40.50.1820">
    <property type="entry name" value="alpha/beta hydrolase"/>
    <property type="match status" value="1"/>
</dbReference>
<dbReference type="PANTHER" id="PTHR17630">
    <property type="entry name" value="DIENELACTONE HYDROLASE"/>
    <property type="match status" value="1"/>
</dbReference>
<dbReference type="InterPro" id="IPR029058">
    <property type="entry name" value="AB_hydrolase_fold"/>
</dbReference>
<dbReference type="Pfam" id="PF01738">
    <property type="entry name" value="DLH"/>
    <property type="match status" value="1"/>
</dbReference>
<comment type="caution">
    <text evidence="2">The sequence shown here is derived from an EMBL/GenBank/DDBJ whole genome shotgun (WGS) entry which is preliminary data.</text>
</comment>
<evidence type="ECO:0000313" key="2">
    <source>
        <dbReference type="EMBL" id="KAF2150504.1"/>
    </source>
</evidence>
<gene>
    <name evidence="2" type="ORF">K461DRAFT_229297</name>
</gene>
<proteinExistence type="predicted"/>
<sequence>MQACCAKGFNWDGTPKGHEDKIAGHDTYITGDNKDRAIFFVHDGAGWKQNNARLLADHFADEVGATVYIPDFFKDQPFPYPPEAENGDNFDLQKWIGANMHIVGAWMAKNSKDIRGPDIFAVAETLRKQYSRVGATGYCYGGWACFQLGGKGKNLVDAISVAHPSALTKEEIENVGVPVQIHAPEHDPVFNPELKKHALDTLPHSGNVFSYQLYPGQEHGFATRGDQRKSKERQAMTLAKDLTVAWFRNWLVLN</sequence>
<feature type="domain" description="Dienelactone hydrolase" evidence="1">
    <location>
        <begin position="33"/>
        <end position="249"/>
    </location>
</feature>
<dbReference type="EMBL" id="ML996089">
    <property type="protein sequence ID" value="KAF2150504.1"/>
    <property type="molecule type" value="Genomic_DNA"/>
</dbReference>
<dbReference type="Proteomes" id="UP000799439">
    <property type="component" value="Unassembled WGS sequence"/>
</dbReference>
<dbReference type="SUPFAM" id="SSF53474">
    <property type="entry name" value="alpha/beta-Hydrolases"/>
    <property type="match status" value="1"/>
</dbReference>
<reference evidence="2" key="1">
    <citation type="journal article" date="2020" name="Stud. Mycol.">
        <title>101 Dothideomycetes genomes: a test case for predicting lifestyles and emergence of pathogens.</title>
        <authorList>
            <person name="Haridas S."/>
            <person name="Albert R."/>
            <person name="Binder M."/>
            <person name="Bloem J."/>
            <person name="Labutti K."/>
            <person name="Salamov A."/>
            <person name="Andreopoulos B."/>
            <person name="Baker S."/>
            <person name="Barry K."/>
            <person name="Bills G."/>
            <person name="Bluhm B."/>
            <person name="Cannon C."/>
            <person name="Castanera R."/>
            <person name="Culley D."/>
            <person name="Daum C."/>
            <person name="Ezra D."/>
            <person name="Gonzalez J."/>
            <person name="Henrissat B."/>
            <person name="Kuo A."/>
            <person name="Liang C."/>
            <person name="Lipzen A."/>
            <person name="Lutzoni F."/>
            <person name="Magnuson J."/>
            <person name="Mondo S."/>
            <person name="Nolan M."/>
            <person name="Ohm R."/>
            <person name="Pangilinan J."/>
            <person name="Park H.-J."/>
            <person name="Ramirez L."/>
            <person name="Alfaro M."/>
            <person name="Sun H."/>
            <person name="Tritt A."/>
            <person name="Yoshinaga Y."/>
            <person name="Zwiers L.-H."/>
            <person name="Turgeon B."/>
            <person name="Goodwin S."/>
            <person name="Spatafora J."/>
            <person name="Crous P."/>
            <person name="Grigoriev I."/>
        </authorList>
    </citation>
    <scope>NUCLEOTIDE SEQUENCE</scope>
    <source>
        <strain evidence="2">CBS 260.36</strain>
    </source>
</reference>
<dbReference type="AlphaFoldDB" id="A0A9P4IX90"/>
<evidence type="ECO:0000259" key="1">
    <source>
        <dbReference type="Pfam" id="PF01738"/>
    </source>
</evidence>
<accession>A0A9P4IX90</accession>
<dbReference type="PANTHER" id="PTHR17630:SF55">
    <property type="entry name" value="DIENELACTONE HYDROLASE FAMILY PROTEIN (AFU_ORTHOLOGUE AFUA_1G01900)"/>
    <property type="match status" value="1"/>
</dbReference>